<dbReference type="Proteomes" id="UP000189674">
    <property type="component" value="Chromosome"/>
</dbReference>
<accession>A0A1U9NGZ2</accession>
<sequence length="59" mass="6799">MNAFDLISVFLYVQFLVLFILSLKCKPPEGKHAKLLVKMAWFLIAGTVILLIQSLFRLF</sequence>
<keyword evidence="1" id="KW-0812">Transmembrane</keyword>
<evidence type="ECO:0000256" key="1">
    <source>
        <dbReference type="SAM" id="Phobius"/>
    </source>
</evidence>
<keyword evidence="1" id="KW-1133">Transmembrane helix</keyword>
<gene>
    <name evidence="2" type="ORF">STSP2_00008</name>
</gene>
<protein>
    <submittedName>
        <fullName evidence="2">Uncharacterized protein</fullName>
    </submittedName>
</protein>
<dbReference type="EMBL" id="CP019791">
    <property type="protein sequence ID" value="AQT66870.1"/>
    <property type="molecule type" value="Genomic_DNA"/>
</dbReference>
<reference evidence="3" key="1">
    <citation type="submission" date="2017-02" db="EMBL/GenBank/DDBJ databases">
        <title>Comparative genomics and description of representatives of a novel lineage of planctomycetes thriving in anoxic sediments.</title>
        <authorList>
            <person name="Spring S."/>
            <person name="Bunk B."/>
            <person name="Sproer C."/>
        </authorList>
    </citation>
    <scope>NUCLEOTIDE SEQUENCE [LARGE SCALE GENOMIC DNA]</scope>
    <source>
        <strain evidence="3">ST-NAGAB-D1</strain>
    </source>
</reference>
<proteinExistence type="predicted"/>
<dbReference type="KEGG" id="alus:STSP2_00008"/>
<feature type="transmembrane region" description="Helical" evidence="1">
    <location>
        <begin position="6"/>
        <end position="23"/>
    </location>
</feature>
<keyword evidence="3" id="KW-1185">Reference proteome</keyword>
<dbReference type="AlphaFoldDB" id="A0A1U9NGZ2"/>
<feature type="transmembrane region" description="Helical" evidence="1">
    <location>
        <begin position="35"/>
        <end position="56"/>
    </location>
</feature>
<evidence type="ECO:0000313" key="2">
    <source>
        <dbReference type="EMBL" id="AQT66870.1"/>
    </source>
</evidence>
<name>A0A1U9NGZ2_9BACT</name>
<evidence type="ECO:0000313" key="3">
    <source>
        <dbReference type="Proteomes" id="UP000189674"/>
    </source>
</evidence>
<organism evidence="2 3">
    <name type="scientific">Anaerohalosphaera lusitana</name>
    <dbReference type="NCBI Taxonomy" id="1936003"/>
    <lineage>
        <taxon>Bacteria</taxon>
        <taxon>Pseudomonadati</taxon>
        <taxon>Planctomycetota</taxon>
        <taxon>Phycisphaerae</taxon>
        <taxon>Sedimentisphaerales</taxon>
        <taxon>Anaerohalosphaeraceae</taxon>
        <taxon>Anaerohalosphaera</taxon>
    </lineage>
</organism>
<keyword evidence="1" id="KW-0472">Membrane</keyword>